<keyword evidence="3" id="KW-1185">Reference proteome</keyword>
<feature type="region of interest" description="Disordered" evidence="1">
    <location>
        <begin position="83"/>
        <end position="130"/>
    </location>
</feature>
<accession>A0ABT8H5P3</accession>
<evidence type="ECO:0000313" key="3">
    <source>
        <dbReference type="Proteomes" id="UP001172702"/>
    </source>
</evidence>
<proteinExistence type="predicted"/>
<dbReference type="RefSeq" id="WP_181694353.1">
    <property type="nucleotide sequence ID" value="NZ_JAPWIO010000024.1"/>
</dbReference>
<dbReference type="Proteomes" id="UP001172702">
    <property type="component" value="Unassembled WGS sequence"/>
</dbReference>
<reference evidence="2 3" key="1">
    <citation type="submission" date="2023-07" db="EMBL/GenBank/DDBJ databases">
        <title>Strategy for survival of the halotoleranting strain Dietzia MX2 from the Yakshinskoe mineral salts deposit.</title>
        <authorList>
            <person name="Kharitonova M.A."/>
            <person name="Kupriyanova-Ashina F.G."/>
            <person name="Shakirov T.R."/>
            <person name="Vafina M.S."/>
            <person name="Ilinskaya O.N."/>
        </authorList>
    </citation>
    <scope>NUCLEOTIDE SEQUENCE [LARGE SCALE GENOMIC DNA]</scope>
    <source>
        <strain evidence="2 3">MX2</strain>
    </source>
</reference>
<sequence length="130" mass="13456">MGLAKTDSRSQTARARARQAMAVELERARKRESKLIAVFSAIDAREEAEATLGGALIELRGLGVPQSDLAEMTGLSARDVGAAIRSAKNSEDDNDEASGESESESTGSASEDAETGTAVDSSDSNGASNH</sequence>
<feature type="compositionally biased region" description="Acidic residues" evidence="1">
    <location>
        <begin position="92"/>
        <end position="103"/>
    </location>
</feature>
<protein>
    <submittedName>
        <fullName evidence="2">Uncharacterized protein</fullName>
    </submittedName>
</protein>
<name>A0ABT8H5P3_9ACTN</name>
<dbReference type="EMBL" id="JAUHTB010000038">
    <property type="protein sequence ID" value="MDN4507785.1"/>
    <property type="molecule type" value="Genomic_DNA"/>
</dbReference>
<organism evidence="2 3">
    <name type="scientific">Dietzia maris</name>
    <dbReference type="NCBI Taxonomy" id="37915"/>
    <lineage>
        <taxon>Bacteria</taxon>
        <taxon>Bacillati</taxon>
        <taxon>Actinomycetota</taxon>
        <taxon>Actinomycetes</taxon>
        <taxon>Mycobacteriales</taxon>
        <taxon>Dietziaceae</taxon>
        <taxon>Dietzia</taxon>
    </lineage>
</organism>
<comment type="caution">
    <text evidence="2">The sequence shown here is derived from an EMBL/GenBank/DDBJ whole genome shotgun (WGS) entry which is preliminary data.</text>
</comment>
<gene>
    <name evidence="2" type="ORF">QYF62_17275</name>
</gene>
<evidence type="ECO:0000313" key="2">
    <source>
        <dbReference type="EMBL" id="MDN4507785.1"/>
    </source>
</evidence>
<feature type="compositionally biased region" description="Polar residues" evidence="1">
    <location>
        <begin position="118"/>
        <end position="130"/>
    </location>
</feature>
<evidence type="ECO:0000256" key="1">
    <source>
        <dbReference type="SAM" id="MobiDB-lite"/>
    </source>
</evidence>